<dbReference type="EMBL" id="JAUQYP010000001">
    <property type="protein sequence ID" value="MDO8107058.1"/>
    <property type="molecule type" value="Genomic_DNA"/>
</dbReference>
<name>A0ABT9D855_9CELL</name>
<evidence type="ECO:0000313" key="2">
    <source>
        <dbReference type="Proteomes" id="UP001232536"/>
    </source>
</evidence>
<evidence type="ECO:0008006" key="3">
    <source>
        <dbReference type="Google" id="ProtNLM"/>
    </source>
</evidence>
<proteinExistence type="predicted"/>
<dbReference type="RefSeq" id="WP_304600693.1">
    <property type="nucleotide sequence ID" value="NZ_JAUQYP010000001.1"/>
</dbReference>
<dbReference type="Proteomes" id="UP001232536">
    <property type="component" value="Unassembled WGS sequence"/>
</dbReference>
<gene>
    <name evidence="1" type="ORF">Q6348_07585</name>
</gene>
<sequence length="303" mass="34032">MTKIARDALAFAARVRMSQNRLFLLVEGRERDVRFYDKLLGASTVLEAHGYAIQLGEQIAINGVAAGGKRHLEKLLDLYRRKGLLRQSGPSGDHIVAFALDKDFDDLLGKRRISDHVVYTKHADVDAEIFARCRPRKTYATALSLDSKDAKAFSRHVQDPVHELARIWEGWIELCVRTEACGARCSIKTSAPSMVNSGIYGSSDASTFRSLEAEMRSRSKRSSGRDKQIQGRYRAAVDRGESRYFVKGKAVPGFLAHEAQKFFASKRPVASKSFRDSVTSVALGTIRFEGTWLRHWLDPLERL</sequence>
<protein>
    <recommendedName>
        <fullName evidence="3">DUF4435 domain-containing protein</fullName>
    </recommendedName>
</protein>
<organism evidence="1 2">
    <name type="scientific">Actinotalea lenta</name>
    <dbReference type="NCBI Taxonomy" id="3064654"/>
    <lineage>
        <taxon>Bacteria</taxon>
        <taxon>Bacillati</taxon>
        <taxon>Actinomycetota</taxon>
        <taxon>Actinomycetes</taxon>
        <taxon>Micrococcales</taxon>
        <taxon>Cellulomonadaceae</taxon>
        <taxon>Actinotalea</taxon>
    </lineage>
</organism>
<reference evidence="1 2" key="1">
    <citation type="submission" date="2023-07" db="EMBL/GenBank/DDBJ databases">
        <title>Description of novel actinomycetes strains, isolated from tidal flat sediment.</title>
        <authorList>
            <person name="Lu C."/>
        </authorList>
    </citation>
    <scope>NUCLEOTIDE SEQUENCE [LARGE SCALE GENOMIC DNA]</scope>
    <source>
        <strain evidence="1 2">SYSU T00b441</strain>
    </source>
</reference>
<evidence type="ECO:0000313" key="1">
    <source>
        <dbReference type="EMBL" id="MDO8107058.1"/>
    </source>
</evidence>
<keyword evidence="2" id="KW-1185">Reference proteome</keyword>
<comment type="caution">
    <text evidence="1">The sequence shown here is derived from an EMBL/GenBank/DDBJ whole genome shotgun (WGS) entry which is preliminary data.</text>
</comment>
<accession>A0ABT9D855</accession>